<proteinExistence type="predicted"/>
<evidence type="ECO:0000313" key="2">
    <source>
        <dbReference type="Proteomes" id="UP000243975"/>
    </source>
</evidence>
<dbReference type="AlphaFoldDB" id="A0A103Y8G8"/>
<gene>
    <name evidence="1" type="ORF">Ccrd_017234</name>
</gene>
<keyword evidence="2" id="KW-1185">Reference proteome</keyword>
<dbReference type="GO" id="GO:0005840">
    <property type="term" value="C:ribosome"/>
    <property type="evidence" value="ECO:0007669"/>
    <property type="project" value="UniProtKB-KW"/>
</dbReference>
<dbReference type="GO" id="GO:0006412">
    <property type="term" value="P:translation"/>
    <property type="evidence" value="ECO:0007669"/>
    <property type="project" value="InterPro"/>
</dbReference>
<reference evidence="1 2" key="1">
    <citation type="journal article" date="2016" name="Sci. Rep.">
        <title>The genome sequence of the outbreeding globe artichoke constructed de novo incorporating a phase-aware low-pass sequencing strategy of F1 progeny.</title>
        <authorList>
            <person name="Scaglione D."/>
            <person name="Reyes-Chin-Wo S."/>
            <person name="Acquadro A."/>
            <person name="Froenicke L."/>
            <person name="Portis E."/>
            <person name="Beitel C."/>
            <person name="Tirone M."/>
            <person name="Mauro R."/>
            <person name="Lo Monaco A."/>
            <person name="Mauromicale G."/>
            <person name="Faccioli P."/>
            <person name="Cattivelli L."/>
            <person name="Rieseberg L."/>
            <person name="Michelmore R."/>
            <person name="Lanteri S."/>
        </authorList>
    </citation>
    <scope>NUCLEOTIDE SEQUENCE [LARGE SCALE GENOMIC DNA]</scope>
    <source>
        <strain evidence="1">2C</strain>
    </source>
</reference>
<dbReference type="EMBL" id="LEKV01002051">
    <property type="protein sequence ID" value="KVI04449.1"/>
    <property type="molecule type" value="Genomic_DNA"/>
</dbReference>
<evidence type="ECO:0000313" key="1">
    <source>
        <dbReference type="EMBL" id="KVI04449.1"/>
    </source>
</evidence>
<dbReference type="InterPro" id="IPR001971">
    <property type="entry name" value="Ribosomal_uS11"/>
</dbReference>
<dbReference type="GO" id="GO:0003735">
    <property type="term" value="F:structural constituent of ribosome"/>
    <property type="evidence" value="ECO:0007669"/>
    <property type="project" value="InterPro"/>
</dbReference>
<comment type="caution">
    <text evidence="1">The sequence shown here is derived from an EMBL/GenBank/DDBJ whole genome shotgun (WGS) entry which is preliminary data.</text>
</comment>
<protein>
    <submittedName>
        <fullName evidence="1">Ribosomal protein S11</fullName>
    </submittedName>
</protein>
<dbReference type="Gramene" id="KVI04449">
    <property type="protein sequence ID" value="KVI04449"/>
    <property type="gene ID" value="Ccrd_017234"/>
</dbReference>
<keyword evidence="1" id="KW-0687">Ribonucleoprotein</keyword>
<organism evidence="1 2">
    <name type="scientific">Cynara cardunculus var. scolymus</name>
    <name type="common">Globe artichoke</name>
    <name type="synonym">Cynara scolymus</name>
    <dbReference type="NCBI Taxonomy" id="59895"/>
    <lineage>
        <taxon>Eukaryota</taxon>
        <taxon>Viridiplantae</taxon>
        <taxon>Streptophyta</taxon>
        <taxon>Embryophyta</taxon>
        <taxon>Tracheophyta</taxon>
        <taxon>Spermatophyta</taxon>
        <taxon>Magnoliopsida</taxon>
        <taxon>eudicotyledons</taxon>
        <taxon>Gunneridae</taxon>
        <taxon>Pentapetalae</taxon>
        <taxon>asterids</taxon>
        <taxon>campanulids</taxon>
        <taxon>Asterales</taxon>
        <taxon>Asteraceae</taxon>
        <taxon>Carduoideae</taxon>
        <taxon>Cardueae</taxon>
        <taxon>Carduinae</taxon>
        <taxon>Cynara</taxon>
    </lineage>
</organism>
<name>A0A103Y8G8_CYNCS</name>
<dbReference type="STRING" id="59895.A0A103Y8G8"/>
<accession>A0A103Y8G8</accession>
<sequence length="84" mass="9897">MQRAEVMIKGPGLGRDAALRAIRRSVNRNNNILKKDQFYRKHNLNTNKNHTRRTVDRDLNKESCNPIAHLYKNQKQLDELSNKK</sequence>
<dbReference type="Proteomes" id="UP000243975">
    <property type="component" value="Unassembled WGS sequence"/>
</dbReference>
<dbReference type="Pfam" id="PF00411">
    <property type="entry name" value="Ribosomal_S11"/>
    <property type="match status" value="1"/>
</dbReference>
<keyword evidence="1" id="KW-0689">Ribosomal protein</keyword>